<gene>
    <name evidence="2" type="ORF">DDE23_01500</name>
</gene>
<name>A0A2T7UX31_9RHOB</name>
<reference evidence="2 3" key="1">
    <citation type="journal article" date="2011" name="Syst. Appl. Microbiol.">
        <title>Defluviimonas denitrificans gen. nov., sp. nov., and Pararhodobacter aggregans gen. nov., sp. nov., non-phototrophic Rhodobacteraceae from the biofilter of a marine aquaculture.</title>
        <authorList>
            <person name="Foesel B.U."/>
            <person name="Drake H.L."/>
            <person name="Schramm A."/>
        </authorList>
    </citation>
    <scope>NUCLEOTIDE SEQUENCE [LARGE SCALE GENOMIC DNA]</scope>
    <source>
        <strain evidence="2 3">D1-19</strain>
    </source>
</reference>
<proteinExistence type="predicted"/>
<evidence type="ECO:0000313" key="2">
    <source>
        <dbReference type="EMBL" id="PVE49108.1"/>
    </source>
</evidence>
<dbReference type="SUPFAM" id="SSF52317">
    <property type="entry name" value="Class I glutamine amidotransferase-like"/>
    <property type="match status" value="1"/>
</dbReference>
<organism evidence="2 3">
    <name type="scientific">Pararhodobacter aggregans</name>
    <dbReference type="NCBI Taxonomy" id="404875"/>
    <lineage>
        <taxon>Bacteria</taxon>
        <taxon>Pseudomonadati</taxon>
        <taxon>Pseudomonadota</taxon>
        <taxon>Alphaproteobacteria</taxon>
        <taxon>Rhodobacterales</taxon>
        <taxon>Paracoccaceae</taxon>
        <taxon>Pararhodobacter</taxon>
    </lineage>
</organism>
<keyword evidence="3" id="KW-1185">Reference proteome</keyword>
<dbReference type="AlphaFoldDB" id="A0A2T7UX31"/>
<dbReference type="Pfam" id="PF06283">
    <property type="entry name" value="ThuA"/>
    <property type="match status" value="1"/>
</dbReference>
<dbReference type="Proteomes" id="UP000244810">
    <property type="component" value="Unassembled WGS sequence"/>
</dbReference>
<dbReference type="EMBL" id="QDDR01000001">
    <property type="protein sequence ID" value="PVE49108.1"/>
    <property type="molecule type" value="Genomic_DNA"/>
</dbReference>
<sequence length="252" mass="26884">MSAAISWSWMAPSPTACCARCRGNERMRALILSGGIYHDFDRLGSALAGILSAQGFRCEIVTHPDALAAALAEPADLVAVQALRWRMLGHEKYEPFRADWAYQAQPDLIAALEGHVARGAGLLALHTGCICFDDWPGWLDLLGGGWVWGQSFHAPDLEPVTATPVPGHPVTEGLAPFTVTDEHYRALRLDPGVTVLAEGHSPAGDFPLAWAKGRAVTLTTGHDLASLTEPGQAAFIARAARWAAGMTGETRA</sequence>
<dbReference type="InterPro" id="IPR029062">
    <property type="entry name" value="Class_I_gatase-like"/>
</dbReference>
<evidence type="ECO:0000259" key="1">
    <source>
        <dbReference type="Pfam" id="PF06283"/>
    </source>
</evidence>
<protein>
    <submittedName>
        <fullName evidence="2">ThuA domain-containing protein</fullName>
    </submittedName>
</protein>
<comment type="caution">
    <text evidence="2">The sequence shown here is derived from an EMBL/GenBank/DDBJ whole genome shotgun (WGS) entry which is preliminary data.</text>
</comment>
<dbReference type="InterPro" id="IPR029010">
    <property type="entry name" value="ThuA-like"/>
</dbReference>
<dbReference type="Gene3D" id="3.40.50.880">
    <property type="match status" value="1"/>
</dbReference>
<feature type="domain" description="ThuA-like" evidence="1">
    <location>
        <begin position="28"/>
        <end position="243"/>
    </location>
</feature>
<evidence type="ECO:0000313" key="3">
    <source>
        <dbReference type="Proteomes" id="UP000244810"/>
    </source>
</evidence>
<accession>A0A2T7UX31</accession>